<keyword evidence="2" id="KW-1185">Reference proteome</keyword>
<dbReference type="EMBL" id="KV417550">
    <property type="protein sequence ID" value="KZP21106.1"/>
    <property type="molecule type" value="Genomic_DNA"/>
</dbReference>
<dbReference type="AlphaFoldDB" id="A0A166JQI1"/>
<gene>
    <name evidence="1" type="ORF">FIBSPDRAFT_684207</name>
</gene>
<evidence type="ECO:0000313" key="2">
    <source>
        <dbReference type="Proteomes" id="UP000076532"/>
    </source>
</evidence>
<dbReference type="Proteomes" id="UP000076532">
    <property type="component" value="Unassembled WGS sequence"/>
</dbReference>
<evidence type="ECO:0000313" key="1">
    <source>
        <dbReference type="EMBL" id="KZP21106.1"/>
    </source>
</evidence>
<proteinExistence type="predicted"/>
<organism evidence="1 2">
    <name type="scientific">Athelia psychrophila</name>
    <dbReference type="NCBI Taxonomy" id="1759441"/>
    <lineage>
        <taxon>Eukaryota</taxon>
        <taxon>Fungi</taxon>
        <taxon>Dikarya</taxon>
        <taxon>Basidiomycota</taxon>
        <taxon>Agaricomycotina</taxon>
        <taxon>Agaricomycetes</taxon>
        <taxon>Agaricomycetidae</taxon>
        <taxon>Atheliales</taxon>
        <taxon>Atheliaceae</taxon>
        <taxon>Athelia</taxon>
    </lineage>
</organism>
<accession>A0A166JQI1</accession>
<name>A0A166JQI1_9AGAM</name>
<dbReference type="OrthoDB" id="3229088at2759"/>
<reference evidence="1 2" key="1">
    <citation type="journal article" date="2016" name="Mol. Biol. Evol.">
        <title>Comparative Genomics of Early-Diverging Mushroom-Forming Fungi Provides Insights into the Origins of Lignocellulose Decay Capabilities.</title>
        <authorList>
            <person name="Nagy L.G."/>
            <person name="Riley R."/>
            <person name="Tritt A."/>
            <person name="Adam C."/>
            <person name="Daum C."/>
            <person name="Floudas D."/>
            <person name="Sun H."/>
            <person name="Yadav J.S."/>
            <person name="Pangilinan J."/>
            <person name="Larsson K.H."/>
            <person name="Matsuura K."/>
            <person name="Barry K."/>
            <person name="Labutti K."/>
            <person name="Kuo R."/>
            <person name="Ohm R.A."/>
            <person name="Bhattacharya S.S."/>
            <person name="Shirouzu T."/>
            <person name="Yoshinaga Y."/>
            <person name="Martin F.M."/>
            <person name="Grigoriev I.V."/>
            <person name="Hibbett D.S."/>
        </authorList>
    </citation>
    <scope>NUCLEOTIDE SEQUENCE [LARGE SCALE GENOMIC DNA]</scope>
    <source>
        <strain evidence="1 2">CBS 109695</strain>
    </source>
</reference>
<feature type="non-terminal residue" evidence="1">
    <location>
        <position position="1"/>
    </location>
</feature>
<feature type="non-terminal residue" evidence="1">
    <location>
        <position position="105"/>
    </location>
</feature>
<sequence length="105" mass="12078">PQTSQVTEIRDIINGVELVLADVERYNNHVQHILDQLCLRRAKLAAFAFEHKSFVAPIRSLPNELLSEIFEWSCTPLHHDHDFPVTLVLVSRRWKAIALATPAIW</sequence>
<protein>
    <submittedName>
        <fullName evidence="1">Uncharacterized protein</fullName>
    </submittedName>
</protein>